<dbReference type="InterPro" id="IPR013785">
    <property type="entry name" value="Aldolase_TIM"/>
</dbReference>
<dbReference type="InterPro" id="IPR058240">
    <property type="entry name" value="rSAM_sf"/>
</dbReference>
<evidence type="ECO:0000313" key="1">
    <source>
        <dbReference type="EMBL" id="RXK16387.1"/>
    </source>
</evidence>
<keyword evidence="2" id="KW-1185">Reference proteome</keyword>
<name>A0AAX2AH93_9BACT</name>
<dbReference type="Gene3D" id="3.20.20.70">
    <property type="entry name" value="Aldolase class I"/>
    <property type="match status" value="1"/>
</dbReference>
<sequence>MIDNKKETKLVYRTIQRHLISSPNLKPAYDIVQQIIHIFAKPAFYEISNKCNLKCEGCYYFDPSVFKSEPLENEIFSNNWEKLLASESKRGVTMPYFLGAEPALEEKRLIVAAKYFKRGNIGTNGTVFLSSEIPFRISISAWAGDETDDIVYRGGKALHKALKLYKNDPRAIVLYTLNRYNITQTKDIVKLSRDNGLPITFNLWSPPKNLLLNSNKSINLSFRNEDLKKVRETLDEMIESFPDTVIYSHKYNQWSTASGPLYDLDSQGIAKDCASRLKGNFAYYGLDLQKKDFKCCTSSIECSECRLYSGGWSSHFSPKEEQIRTIKDFSQWIDMILTIGRIFLRKEIDTKAFLNNENINYKDIIV</sequence>
<dbReference type="AlphaFoldDB" id="A0AAX2AH93"/>
<organism evidence="1 2">
    <name type="scientific">Malaciobacter mytili LMG 24559</name>
    <dbReference type="NCBI Taxonomy" id="1032238"/>
    <lineage>
        <taxon>Bacteria</taxon>
        <taxon>Pseudomonadati</taxon>
        <taxon>Campylobacterota</taxon>
        <taxon>Epsilonproteobacteria</taxon>
        <taxon>Campylobacterales</taxon>
        <taxon>Arcobacteraceae</taxon>
        <taxon>Malaciobacter</taxon>
    </lineage>
</organism>
<dbReference type="KEGG" id="amyt:AMYT_2276"/>
<evidence type="ECO:0000313" key="2">
    <source>
        <dbReference type="Proteomes" id="UP000290092"/>
    </source>
</evidence>
<dbReference type="SUPFAM" id="SSF102114">
    <property type="entry name" value="Radical SAM enzymes"/>
    <property type="match status" value="1"/>
</dbReference>
<evidence type="ECO:0008006" key="3">
    <source>
        <dbReference type="Google" id="ProtNLM"/>
    </source>
</evidence>
<dbReference type="EMBL" id="NXID01000009">
    <property type="protein sequence ID" value="RXK16387.1"/>
    <property type="molecule type" value="Genomic_DNA"/>
</dbReference>
<gene>
    <name evidence="1" type="ORF">CP985_03555</name>
</gene>
<protein>
    <recommendedName>
        <fullName evidence="3">Radical SAM superfamily enzyme, MoaA/NifB/PqqE/SkfB family</fullName>
    </recommendedName>
</protein>
<dbReference type="RefSeq" id="WP_114842646.1">
    <property type="nucleotide sequence ID" value="NZ_CP031219.1"/>
</dbReference>
<reference evidence="1 2" key="1">
    <citation type="submission" date="2017-09" db="EMBL/GenBank/DDBJ databases">
        <title>Genomics of the genus Arcobacter.</title>
        <authorList>
            <person name="Perez-Cataluna A."/>
            <person name="Figueras M.J."/>
            <person name="Salas-Masso N."/>
        </authorList>
    </citation>
    <scope>NUCLEOTIDE SEQUENCE [LARGE SCALE GENOMIC DNA]</scope>
    <source>
        <strain evidence="1 2">CECT 7386</strain>
    </source>
</reference>
<dbReference type="Proteomes" id="UP000290092">
    <property type="component" value="Unassembled WGS sequence"/>
</dbReference>
<accession>A0AAX2AH93</accession>
<proteinExistence type="predicted"/>
<comment type="caution">
    <text evidence="1">The sequence shown here is derived from an EMBL/GenBank/DDBJ whole genome shotgun (WGS) entry which is preliminary data.</text>
</comment>